<dbReference type="EMBL" id="CADCVC010000147">
    <property type="protein sequence ID" value="CAA9445530.1"/>
    <property type="molecule type" value="Genomic_DNA"/>
</dbReference>
<dbReference type="AlphaFoldDB" id="A0A6J4QIK2"/>
<reference evidence="2" key="1">
    <citation type="submission" date="2020-02" db="EMBL/GenBank/DDBJ databases">
        <authorList>
            <person name="Meier V. D."/>
        </authorList>
    </citation>
    <scope>NUCLEOTIDE SEQUENCE</scope>
    <source>
        <strain evidence="2">AVDCRST_MAG80</strain>
    </source>
</reference>
<feature type="domain" description="Cupin type-2" evidence="1">
    <location>
        <begin position="36"/>
        <end position="100"/>
    </location>
</feature>
<name>A0A6J4QIK2_9ACTN</name>
<dbReference type="Gene3D" id="2.60.120.10">
    <property type="entry name" value="Jelly Rolls"/>
    <property type="match status" value="1"/>
</dbReference>
<protein>
    <recommendedName>
        <fullName evidence="1">Cupin type-2 domain-containing protein</fullName>
    </recommendedName>
</protein>
<organism evidence="2">
    <name type="scientific">uncultured Rubrobacteraceae bacterium</name>
    <dbReference type="NCBI Taxonomy" id="349277"/>
    <lineage>
        <taxon>Bacteria</taxon>
        <taxon>Bacillati</taxon>
        <taxon>Actinomycetota</taxon>
        <taxon>Rubrobacteria</taxon>
        <taxon>Rubrobacterales</taxon>
        <taxon>Rubrobacteraceae</taxon>
        <taxon>environmental samples</taxon>
    </lineage>
</organism>
<gene>
    <name evidence="2" type="ORF">AVDCRST_MAG80-1731</name>
</gene>
<sequence length="113" mass="12456">VRAAETPMRRGNRLSYASLSRGSWAFNLHPIRIVLPAEREEGEVYQHEGEQWLYVVSGRLGLEIGDEQSVLGPGDAAHFSAENPHRLTALGGQDAEIILVACAVPYLLLKSYL</sequence>
<dbReference type="SUPFAM" id="SSF51182">
    <property type="entry name" value="RmlC-like cupins"/>
    <property type="match status" value="1"/>
</dbReference>
<evidence type="ECO:0000313" key="2">
    <source>
        <dbReference type="EMBL" id="CAA9445530.1"/>
    </source>
</evidence>
<evidence type="ECO:0000259" key="1">
    <source>
        <dbReference type="Pfam" id="PF07883"/>
    </source>
</evidence>
<dbReference type="InterPro" id="IPR011051">
    <property type="entry name" value="RmlC_Cupin_sf"/>
</dbReference>
<dbReference type="InterPro" id="IPR014710">
    <property type="entry name" value="RmlC-like_jellyroll"/>
</dbReference>
<dbReference type="InterPro" id="IPR013096">
    <property type="entry name" value="Cupin_2"/>
</dbReference>
<dbReference type="CDD" id="cd02209">
    <property type="entry name" value="cupin_XRE_C"/>
    <property type="match status" value="1"/>
</dbReference>
<proteinExistence type="predicted"/>
<feature type="non-terminal residue" evidence="2">
    <location>
        <position position="1"/>
    </location>
</feature>
<accession>A0A6J4QIK2</accession>
<dbReference type="Pfam" id="PF07883">
    <property type="entry name" value="Cupin_2"/>
    <property type="match status" value="1"/>
</dbReference>